<gene>
    <name evidence="4" type="ORF">DKK76_05820</name>
    <name evidence="3" type="ORF">FPB0191_01214</name>
</gene>
<dbReference type="Proteomes" id="UP000030901">
    <property type="component" value="Chromosome"/>
</dbReference>
<dbReference type="PANTHER" id="PTHR43546">
    <property type="entry name" value="UPF0173 METAL-DEPENDENT HYDROLASE MJ1163-RELATED"/>
    <property type="match status" value="1"/>
</dbReference>
<sequence>MSKVNEITRESWILSTFPEWGTWLNEEIEATKVAPNTFSMWWLGCTGIWLKTAGNTNISVDFWCGTGKRTHGNPWMKKQHQMMRMGGVRELQPNLRTTPFVLDPFAIKEVDAIMATHDHADHIDINVAAAVLQNCSEKVKFIGPKACVELWQKWGVPADRCITARVGDIIEIGDVTIKVLDSFDRTSLVTLPEGVSSTDKSILDGMNDRAVNYLFETTGGNLYHSGDSHYSNYYAKHGNDHKIDVALLSYGENPRGVTDKMTSSDIIRAAESLNTEVVIPFHHDIWSNFQSDTREIEVLWKMKRDRLQYKFAPFFWQVGGKYTYPTDKGRMYYQHFRGFKDIFTDEPELPYRSFL</sequence>
<dbReference type="EC" id="3.1.1.-" evidence="3"/>
<dbReference type="EMBL" id="QGLM01000013">
    <property type="protein sequence ID" value="PXY95296.1"/>
    <property type="molecule type" value="Genomic_DNA"/>
</dbReference>
<dbReference type="InterPro" id="IPR001279">
    <property type="entry name" value="Metallo-B-lactamas"/>
</dbReference>
<dbReference type="Pfam" id="PF12706">
    <property type="entry name" value="Lactamase_B_2"/>
    <property type="match status" value="1"/>
</dbReference>
<proteinExistence type="predicted"/>
<evidence type="ECO:0000313" key="6">
    <source>
        <dbReference type="Proteomes" id="UP000247838"/>
    </source>
</evidence>
<feature type="domain" description="Metallo-beta-lactamase" evidence="2">
    <location>
        <begin position="97"/>
        <end position="283"/>
    </location>
</feature>
<dbReference type="OrthoDB" id="9800061at2"/>
<evidence type="ECO:0000259" key="2">
    <source>
        <dbReference type="Pfam" id="PF12706"/>
    </source>
</evidence>
<dbReference type="SUPFAM" id="SSF56281">
    <property type="entry name" value="Metallo-hydrolase/oxidoreductase"/>
    <property type="match status" value="1"/>
</dbReference>
<name>A0A0A7S0P7_FRIPE</name>
<dbReference type="InterPro" id="IPR050114">
    <property type="entry name" value="UPF0173_UPF0282_UlaG_hydrolase"/>
</dbReference>
<evidence type="ECO:0000313" key="5">
    <source>
        <dbReference type="Proteomes" id="UP000030901"/>
    </source>
</evidence>
<protein>
    <submittedName>
        <fullName evidence="3">L-ascorbate 6-phosphate lactonase</fullName>
        <ecNumber evidence="3">3.1.1.-</ecNumber>
    </submittedName>
</protein>
<dbReference type="Proteomes" id="UP000247838">
    <property type="component" value="Unassembled WGS sequence"/>
</dbReference>
<evidence type="ECO:0000313" key="3">
    <source>
        <dbReference type="EMBL" id="AJA45038.1"/>
    </source>
</evidence>
<dbReference type="GO" id="GO:0016787">
    <property type="term" value="F:hydrolase activity"/>
    <property type="evidence" value="ECO:0007669"/>
    <property type="project" value="UniProtKB-KW"/>
</dbReference>
<keyword evidence="5" id="KW-1185">Reference proteome</keyword>
<organism evidence="3 5">
    <name type="scientific">Frischella perrara</name>
    <dbReference type="NCBI Taxonomy" id="1267021"/>
    <lineage>
        <taxon>Bacteria</taxon>
        <taxon>Pseudomonadati</taxon>
        <taxon>Pseudomonadota</taxon>
        <taxon>Gammaproteobacteria</taxon>
        <taxon>Orbales</taxon>
        <taxon>Orbaceae</taxon>
        <taxon>Frischella</taxon>
    </lineage>
</organism>
<dbReference type="KEGG" id="fpp:FPB0191_01214"/>
<dbReference type="AlphaFoldDB" id="A0A0A7S0P7"/>
<keyword evidence="1 3" id="KW-0378">Hydrolase</keyword>
<evidence type="ECO:0000256" key="1">
    <source>
        <dbReference type="ARBA" id="ARBA00022801"/>
    </source>
</evidence>
<dbReference type="EMBL" id="CP009056">
    <property type="protein sequence ID" value="AJA45038.1"/>
    <property type="molecule type" value="Genomic_DNA"/>
</dbReference>
<dbReference type="Gene3D" id="3.60.15.10">
    <property type="entry name" value="Ribonuclease Z/Hydroxyacylglutathione hydrolase-like"/>
    <property type="match status" value="1"/>
</dbReference>
<reference evidence="4 6" key="2">
    <citation type="submission" date="2018-05" db="EMBL/GenBank/DDBJ databases">
        <title>Reference genomes for bee gut microbiota database.</title>
        <authorList>
            <person name="Ellegaard K.M."/>
        </authorList>
    </citation>
    <scope>NUCLEOTIDE SEQUENCE [LARGE SCALE GENOMIC DNA]</scope>
    <source>
        <strain evidence="4 6">ESL0167</strain>
    </source>
</reference>
<dbReference type="RefSeq" id="WP_039104684.1">
    <property type="nucleotide sequence ID" value="NZ_CALYQC010000040.1"/>
</dbReference>
<dbReference type="STRING" id="1267021.FPB0191_01214"/>
<dbReference type="NCBIfam" id="NF008688">
    <property type="entry name" value="PRK11709.1"/>
    <property type="match status" value="1"/>
</dbReference>
<accession>A0A0A7S0P7</accession>
<dbReference type="HOGENOM" id="CLU_074775_0_0_6"/>
<dbReference type="PANTHER" id="PTHR43546:SF9">
    <property type="entry name" value="L-ASCORBATE-6-PHOSPHATE LACTONASE ULAG-RELATED"/>
    <property type="match status" value="1"/>
</dbReference>
<reference evidence="3 5" key="1">
    <citation type="journal article" date="2014" name="Appl. Environ. Microbiol.">
        <title>Gut symbionts from distinct hosts exhibit genotoxic activity via divergent colibactin biosynthetic pathways.</title>
        <authorList>
            <person name="Engel P."/>
            <person name="Vizcaino M.I."/>
            <person name="Crawford J.M."/>
        </authorList>
    </citation>
    <scope>NUCLEOTIDE SEQUENCE [LARGE SCALE GENOMIC DNA]</scope>
    <source>
        <strain evidence="3 5">PEB0191</strain>
    </source>
</reference>
<evidence type="ECO:0000313" key="4">
    <source>
        <dbReference type="EMBL" id="PXY95296.1"/>
    </source>
</evidence>
<dbReference type="InterPro" id="IPR036866">
    <property type="entry name" value="RibonucZ/Hydroxyglut_hydro"/>
</dbReference>